<keyword evidence="2" id="KW-0805">Transcription regulation</keyword>
<dbReference type="SUPFAM" id="SSF46894">
    <property type="entry name" value="C-terminal effector domain of the bipartite response regulators"/>
    <property type="match status" value="1"/>
</dbReference>
<name>A0ABS4YES5_9MICO</name>
<dbReference type="PROSITE" id="PS50110">
    <property type="entry name" value="RESPONSE_REGULATORY"/>
    <property type="match status" value="1"/>
</dbReference>
<dbReference type="Proteomes" id="UP000698222">
    <property type="component" value="Unassembled WGS sequence"/>
</dbReference>
<dbReference type="InterPro" id="IPR001789">
    <property type="entry name" value="Sig_transdc_resp-reg_receiver"/>
</dbReference>
<reference evidence="8 9" key="1">
    <citation type="submission" date="2021-03" db="EMBL/GenBank/DDBJ databases">
        <title>Sequencing the genomes of 1000 actinobacteria strains.</title>
        <authorList>
            <person name="Klenk H.-P."/>
        </authorList>
    </citation>
    <scope>NUCLEOTIDE SEQUENCE [LARGE SCALE GENOMIC DNA]</scope>
    <source>
        <strain evidence="8 9">DSM 14564</strain>
    </source>
</reference>
<dbReference type="GO" id="GO:0003677">
    <property type="term" value="F:DNA binding"/>
    <property type="evidence" value="ECO:0007669"/>
    <property type="project" value="UniProtKB-KW"/>
</dbReference>
<dbReference type="Pfam" id="PF00072">
    <property type="entry name" value="Response_reg"/>
    <property type="match status" value="1"/>
</dbReference>
<feature type="domain" description="Response regulatory" evidence="7">
    <location>
        <begin position="5"/>
        <end position="122"/>
    </location>
</feature>
<organism evidence="8 9">
    <name type="scientific">Brachybacterium fresconis</name>
    <dbReference type="NCBI Taxonomy" id="173363"/>
    <lineage>
        <taxon>Bacteria</taxon>
        <taxon>Bacillati</taxon>
        <taxon>Actinomycetota</taxon>
        <taxon>Actinomycetes</taxon>
        <taxon>Micrococcales</taxon>
        <taxon>Dermabacteraceae</taxon>
        <taxon>Brachybacterium</taxon>
    </lineage>
</organism>
<dbReference type="SUPFAM" id="SSF52172">
    <property type="entry name" value="CheY-like"/>
    <property type="match status" value="1"/>
</dbReference>
<dbReference type="InterPro" id="IPR016032">
    <property type="entry name" value="Sig_transdc_resp-reg_C-effctor"/>
</dbReference>
<dbReference type="Gene3D" id="3.40.50.2300">
    <property type="match status" value="1"/>
</dbReference>
<keyword evidence="4" id="KW-0804">Transcription</keyword>
<dbReference type="InterPro" id="IPR039420">
    <property type="entry name" value="WalR-like"/>
</dbReference>
<dbReference type="RefSeq" id="WP_209886242.1">
    <property type="nucleotide sequence ID" value="NZ_BAAAJV010000026.1"/>
</dbReference>
<dbReference type="SMART" id="SM00448">
    <property type="entry name" value="REC"/>
    <property type="match status" value="1"/>
</dbReference>
<feature type="modified residue" description="4-aspartylphosphate" evidence="5">
    <location>
        <position position="56"/>
    </location>
</feature>
<dbReference type="InterPro" id="IPR011006">
    <property type="entry name" value="CheY-like_superfamily"/>
</dbReference>
<evidence type="ECO:0000256" key="4">
    <source>
        <dbReference type="ARBA" id="ARBA00023163"/>
    </source>
</evidence>
<dbReference type="EMBL" id="JAGIOC010000001">
    <property type="protein sequence ID" value="MBP2407279.1"/>
    <property type="molecule type" value="Genomic_DNA"/>
</dbReference>
<keyword evidence="1 5" id="KW-0597">Phosphoprotein</keyword>
<evidence type="ECO:0000313" key="9">
    <source>
        <dbReference type="Proteomes" id="UP000698222"/>
    </source>
</evidence>
<keyword evidence="9" id="KW-1185">Reference proteome</keyword>
<dbReference type="SMART" id="SM00421">
    <property type="entry name" value="HTH_LUXR"/>
    <property type="match status" value="1"/>
</dbReference>
<dbReference type="CDD" id="cd06170">
    <property type="entry name" value="LuxR_C_like"/>
    <property type="match status" value="1"/>
</dbReference>
<accession>A0ABS4YES5</accession>
<dbReference type="InterPro" id="IPR000792">
    <property type="entry name" value="Tscrpt_reg_LuxR_C"/>
</dbReference>
<keyword evidence="3 8" id="KW-0238">DNA-binding</keyword>
<dbReference type="PANTHER" id="PTHR43214:SF24">
    <property type="entry name" value="TRANSCRIPTIONAL REGULATORY PROTEIN NARL-RELATED"/>
    <property type="match status" value="1"/>
</dbReference>
<dbReference type="PANTHER" id="PTHR43214">
    <property type="entry name" value="TWO-COMPONENT RESPONSE REGULATOR"/>
    <property type="match status" value="1"/>
</dbReference>
<evidence type="ECO:0000259" key="7">
    <source>
        <dbReference type="PROSITE" id="PS50110"/>
    </source>
</evidence>
<dbReference type="PRINTS" id="PR00038">
    <property type="entry name" value="HTHLUXR"/>
</dbReference>
<feature type="domain" description="HTH luxR-type" evidence="6">
    <location>
        <begin position="139"/>
        <end position="204"/>
    </location>
</feature>
<protein>
    <submittedName>
        <fullName evidence="8">DNA-binding NarL/FixJ family response regulator</fullName>
    </submittedName>
</protein>
<evidence type="ECO:0000256" key="3">
    <source>
        <dbReference type="ARBA" id="ARBA00023125"/>
    </source>
</evidence>
<evidence type="ECO:0000256" key="1">
    <source>
        <dbReference type="ARBA" id="ARBA00022553"/>
    </source>
</evidence>
<gene>
    <name evidence="8" type="ORF">JOF44_000182</name>
</gene>
<proteinExistence type="predicted"/>
<comment type="caution">
    <text evidence="8">The sequence shown here is derived from an EMBL/GenBank/DDBJ whole genome shotgun (WGS) entry which is preliminary data.</text>
</comment>
<sequence>MSPVRVVVVDDHPVVRDGLVAMLGSEEDIEVVGTAGDGAEAITVSDSAGPDVVLMDLRMPGTSGIEAIRTLRLHGRTTPRILVLTTYDTDRDIHGALEAGADGYLLKDTPRQEVVRAVHDLAAGRAVLAPAALAALTGSRAGRIVLSAREAEVLRLVADGCTNRAVASRLGIGEATVKTHLMHIYDKLGVGDRASAVRTAWELALV</sequence>
<dbReference type="PROSITE" id="PS00622">
    <property type="entry name" value="HTH_LUXR_1"/>
    <property type="match status" value="1"/>
</dbReference>
<dbReference type="Pfam" id="PF00196">
    <property type="entry name" value="GerE"/>
    <property type="match status" value="1"/>
</dbReference>
<dbReference type="CDD" id="cd17535">
    <property type="entry name" value="REC_NarL-like"/>
    <property type="match status" value="1"/>
</dbReference>
<evidence type="ECO:0000259" key="6">
    <source>
        <dbReference type="PROSITE" id="PS50043"/>
    </source>
</evidence>
<dbReference type="InterPro" id="IPR058245">
    <property type="entry name" value="NreC/VraR/RcsB-like_REC"/>
</dbReference>
<dbReference type="PROSITE" id="PS50043">
    <property type="entry name" value="HTH_LUXR_2"/>
    <property type="match status" value="1"/>
</dbReference>
<evidence type="ECO:0000313" key="8">
    <source>
        <dbReference type="EMBL" id="MBP2407279.1"/>
    </source>
</evidence>
<evidence type="ECO:0000256" key="5">
    <source>
        <dbReference type="PROSITE-ProRule" id="PRU00169"/>
    </source>
</evidence>
<evidence type="ECO:0000256" key="2">
    <source>
        <dbReference type="ARBA" id="ARBA00023015"/>
    </source>
</evidence>